<evidence type="ECO:0000313" key="1">
    <source>
        <dbReference type="EMBL" id="MFC0532176.1"/>
    </source>
</evidence>
<sequence>MGIAVKPISGPDVPAVARFLHEHLNSRVSAEAWVRAVEVPWKVDAPNHGFMLVQDGAVVGAYLAFYSERTIAGRRERFCNLGAWCVLPEHRFHSLRLLKALLAQDGHTFTDLSPSGNVLPVNTRLKFEFLDTSTALVPALPRLGWFGRGRVSADPRVIEDSLDGEDLERYRDHADTAAARHLVLVRGNRRCYVVFRKDRRKRLPFFASILYVSDPELFRSMAGQVSRHLLVRHGVLAILAELRVVGDRPRLSRLLGSPRRKMFKSDHLTPDQIDYLYSELVCVAW</sequence>
<dbReference type="EMBL" id="JBHLUH010000068">
    <property type="protein sequence ID" value="MFC0532176.1"/>
    <property type="molecule type" value="Genomic_DNA"/>
</dbReference>
<dbReference type="Proteomes" id="UP001589867">
    <property type="component" value="Unassembled WGS sequence"/>
</dbReference>
<proteinExistence type="predicted"/>
<organism evidence="1 2">
    <name type="scientific">Phytohabitans kaempferiae</name>
    <dbReference type="NCBI Taxonomy" id="1620943"/>
    <lineage>
        <taxon>Bacteria</taxon>
        <taxon>Bacillati</taxon>
        <taxon>Actinomycetota</taxon>
        <taxon>Actinomycetes</taxon>
        <taxon>Micromonosporales</taxon>
        <taxon>Micromonosporaceae</taxon>
    </lineage>
</organism>
<accession>A0ABV6MBT1</accession>
<dbReference type="RefSeq" id="WP_377257781.1">
    <property type="nucleotide sequence ID" value="NZ_JBHLUH010000068.1"/>
</dbReference>
<gene>
    <name evidence="1" type="ORF">ACFFIA_31460</name>
</gene>
<name>A0ABV6MBT1_9ACTN</name>
<dbReference type="InterPro" id="IPR016181">
    <property type="entry name" value="Acyl_CoA_acyltransferase"/>
</dbReference>
<reference evidence="1 2" key="1">
    <citation type="submission" date="2024-09" db="EMBL/GenBank/DDBJ databases">
        <authorList>
            <person name="Sun Q."/>
            <person name="Mori K."/>
        </authorList>
    </citation>
    <scope>NUCLEOTIDE SEQUENCE [LARGE SCALE GENOMIC DNA]</scope>
    <source>
        <strain evidence="1 2">TBRC 3947</strain>
    </source>
</reference>
<protein>
    <recommendedName>
        <fullName evidence="3">N-acetyltransferase domain-containing protein</fullName>
    </recommendedName>
</protein>
<evidence type="ECO:0000313" key="2">
    <source>
        <dbReference type="Proteomes" id="UP001589867"/>
    </source>
</evidence>
<comment type="caution">
    <text evidence="1">The sequence shown here is derived from an EMBL/GenBank/DDBJ whole genome shotgun (WGS) entry which is preliminary data.</text>
</comment>
<dbReference type="SUPFAM" id="SSF55729">
    <property type="entry name" value="Acyl-CoA N-acyltransferases (Nat)"/>
    <property type="match status" value="1"/>
</dbReference>
<keyword evidence="2" id="KW-1185">Reference proteome</keyword>
<evidence type="ECO:0008006" key="3">
    <source>
        <dbReference type="Google" id="ProtNLM"/>
    </source>
</evidence>